<sequence>MKIALFGSTGRVGAVVYENARNEHTIHRLTRKIVQEKSHQEIAVTGDVLNEEDVFNTIFGCDAVVSCLNTDKEDVLSRSMPIILKAMRQNGITRIITCGTAGILNSRTEPHLYRFQSNESKRRSSTAAEDHLRAFLMLQASGLQWTVVCPTYLPDGERIGEYRIERDTLPEDGKSISIYDTGDFIYHELMNPQFIRKRVGICY</sequence>
<evidence type="ECO:0000259" key="1">
    <source>
        <dbReference type="Pfam" id="PF13460"/>
    </source>
</evidence>
<evidence type="ECO:0000313" key="2">
    <source>
        <dbReference type="EMBL" id="SCB99071.1"/>
    </source>
</evidence>
<dbReference type="InterPro" id="IPR051606">
    <property type="entry name" value="Polyketide_Oxido-like"/>
</dbReference>
<dbReference type="SUPFAM" id="SSF51735">
    <property type="entry name" value="NAD(P)-binding Rossmann-fold domains"/>
    <property type="match status" value="1"/>
</dbReference>
<dbReference type="Proteomes" id="UP000181997">
    <property type="component" value="Unassembled WGS sequence"/>
</dbReference>
<feature type="domain" description="NAD(P)-binding" evidence="1">
    <location>
        <begin position="7"/>
        <end position="192"/>
    </location>
</feature>
<reference evidence="3" key="1">
    <citation type="submission" date="2016-08" db="EMBL/GenBank/DDBJ databases">
        <authorList>
            <person name="Varghese N."/>
            <person name="Submissions Spin"/>
        </authorList>
    </citation>
    <scope>NUCLEOTIDE SEQUENCE [LARGE SCALE GENOMIC DNA]</scope>
    <source>
        <strain evidence="3">SGD-1123</strain>
    </source>
</reference>
<dbReference type="InterPro" id="IPR036291">
    <property type="entry name" value="NAD(P)-bd_dom_sf"/>
</dbReference>
<dbReference type="GO" id="GO:0016646">
    <property type="term" value="F:oxidoreductase activity, acting on the CH-NH group of donors, NAD or NADP as acceptor"/>
    <property type="evidence" value="ECO:0007669"/>
    <property type="project" value="TreeGrafter"/>
</dbReference>
<dbReference type="EMBL" id="FMAU01000002">
    <property type="protein sequence ID" value="SCB99071.1"/>
    <property type="molecule type" value="Genomic_DNA"/>
</dbReference>
<accession>A0A0V8HH86</accession>
<protein>
    <submittedName>
        <fullName evidence="2">Putative NADH-flavin reductase</fullName>
    </submittedName>
</protein>
<dbReference type="RefSeq" id="WP_058298161.1">
    <property type="nucleotide sequence ID" value="NZ_FMAU01000002.1"/>
</dbReference>
<dbReference type="PANTHER" id="PTHR43355:SF2">
    <property type="entry name" value="FLAVIN REDUCTASE (NADPH)"/>
    <property type="match status" value="1"/>
</dbReference>
<dbReference type="AlphaFoldDB" id="A0A0V8HH86"/>
<dbReference type="OrthoDB" id="9785372at2"/>
<dbReference type="Gene3D" id="3.40.50.720">
    <property type="entry name" value="NAD(P)-binding Rossmann-like Domain"/>
    <property type="match status" value="1"/>
</dbReference>
<evidence type="ECO:0000313" key="3">
    <source>
        <dbReference type="Proteomes" id="UP000181997"/>
    </source>
</evidence>
<name>A0A0V8HH86_9BACI</name>
<dbReference type="Pfam" id="PF13460">
    <property type="entry name" value="NAD_binding_10"/>
    <property type="match status" value="1"/>
</dbReference>
<proteinExistence type="predicted"/>
<dbReference type="PANTHER" id="PTHR43355">
    <property type="entry name" value="FLAVIN REDUCTASE (NADPH)"/>
    <property type="match status" value="1"/>
</dbReference>
<gene>
    <name evidence="2" type="ORF">GA0061094_1688</name>
</gene>
<keyword evidence="3" id="KW-1185">Reference proteome</keyword>
<dbReference type="InterPro" id="IPR016040">
    <property type="entry name" value="NAD(P)-bd_dom"/>
</dbReference>
<organism evidence="2 3">
    <name type="scientific">[Bacillus] enclensis</name>
    <dbReference type="NCBI Taxonomy" id="1402860"/>
    <lineage>
        <taxon>Bacteria</taxon>
        <taxon>Bacillati</taxon>
        <taxon>Bacillota</taxon>
        <taxon>Bacilli</taxon>
        <taxon>Bacillales</taxon>
        <taxon>Bacillaceae</taxon>
        <taxon>Rossellomorea</taxon>
    </lineage>
</organism>